<dbReference type="GO" id="GO:0005829">
    <property type="term" value="C:cytosol"/>
    <property type="evidence" value="ECO:0007669"/>
    <property type="project" value="TreeGrafter"/>
</dbReference>
<name>A0A7W4UHD6_9CELL</name>
<keyword evidence="5" id="KW-0653">Protein transport</keyword>
<evidence type="ECO:0000256" key="2">
    <source>
        <dbReference type="ARBA" id="ARBA00006602"/>
    </source>
</evidence>
<organism evidence="8 9">
    <name type="scientific">Cellulomonas cellasea</name>
    <dbReference type="NCBI Taxonomy" id="43670"/>
    <lineage>
        <taxon>Bacteria</taxon>
        <taxon>Bacillati</taxon>
        <taxon>Actinomycetota</taxon>
        <taxon>Actinomycetes</taxon>
        <taxon>Micrococcales</taxon>
        <taxon>Cellulomonadaceae</taxon>
        <taxon>Cellulomonas</taxon>
    </lineage>
</organism>
<evidence type="ECO:0000256" key="4">
    <source>
        <dbReference type="ARBA" id="ARBA00022795"/>
    </source>
</evidence>
<dbReference type="EMBL" id="JACHVX010000004">
    <property type="protein sequence ID" value="MBB2924209.1"/>
    <property type="molecule type" value="Genomic_DNA"/>
</dbReference>
<evidence type="ECO:0000256" key="5">
    <source>
        <dbReference type="ARBA" id="ARBA00022927"/>
    </source>
</evidence>
<dbReference type="GO" id="GO:0015031">
    <property type="term" value="P:protein transport"/>
    <property type="evidence" value="ECO:0007669"/>
    <property type="project" value="UniProtKB-KW"/>
</dbReference>
<evidence type="ECO:0000256" key="6">
    <source>
        <dbReference type="ARBA" id="ARBA00023225"/>
    </source>
</evidence>
<dbReference type="RefSeq" id="WP_183296983.1">
    <property type="nucleotide sequence ID" value="NZ_JACHVX010000004.1"/>
</dbReference>
<evidence type="ECO:0000256" key="3">
    <source>
        <dbReference type="ARBA" id="ARBA00022448"/>
    </source>
</evidence>
<accession>A0A7W4UHD6</accession>
<dbReference type="Proteomes" id="UP000518206">
    <property type="component" value="Unassembled WGS sequence"/>
</dbReference>
<evidence type="ECO:0000313" key="9">
    <source>
        <dbReference type="Proteomes" id="UP000518206"/>
    </source>
</evidence>
<comment type="caution">
    <text evidence="8">The sequence shown here is derived from an EMBL/GenBank/DDBJ whole genome shotgun (WGS) entry which is preliminary data.</text>
</comment>
<proteinExistence type="inferred from homology"/>
<reference evidence="8 9" key="1">
    <citation type="submission" date="2020-08" db="EMBL/GenBank/DDBJ databases">
        <title>The Agave Microbiome: Exploring the role of microbial communities in plant adaptations to desert environments.</title>
        <authorList>
            <person name="Partida-Martinez L.P."/>
        </authorList>
    </citation>
    <scope>NUCLEOTIDE SEQUENCE [LARGE SCALE GENOMIC DNA]</scope>
    <source>
        <strain evidence="8 9">RAS26</strain>
    </source>
</reference>
<sequence length="274" mass="27276">MPDLFGAVLRPSAAAPAEVPVARSAFTAQTGAPTAPPAPTAPSAPVPAVFERVSSATATHAVEAERERARSAGYAAGFAAGASEAARAAQVETEHVAARRASEDARRAAEHAAALDALGRAAQAAAARTAPVLAHAEARLHAAALELAAAVLGTELTDGERSARAALARVLGHPLVPGVHTVRLHPRDVAALQAAGGVPAAAGVEVVADPALAPGDAVGEHPDGYLDGRIDAALDRARAVLLAEVATPPVAAPAAGREHAAAGHVLPHQRGYLA</sequence>
<dbReference type="PANTHER" id="PTHR34982:SF1">
    <property type="entry name" value="FLAGELLAR ASSEMBLY PROTEIN FLIH"/>
    <property type="match status" value="1"/>
</dbReference>
<dbReference type="Pfam" id="PF02108">
    <property type="entry name" value="FliH"/>
    <property type="match status" value="1"/>
</dbReference>
<dbReference type="AlphaFoldDB" id="A0A7W4UHD6"/>
<evidence type="ECO:0000313" key="8">
    <source>
        <dbReference type="EMBL" id="MBB2924209.1"/>
    </source>
</evidence>
<comment type="similarity">
    <text evidence="2">Belongs to the FliH family.</text>
</comment>
<feature type="domain" description="Flagellar assembly protein FliH/Type III secretion system HrpE" evidence="7">
    <location>
        <begin position="115"/>
        <end position="235"/>
    </location>
</feature>
<keyword evidence="8" id="KW-0969">Cilium</keyword>
<dbReference type="GO" id="GO:0044781">
    <property type="term" value="P:bacterial-type flagellum organization"/>
    <property type="evidence" value="ECO:0007669"/>
    <property type="project" value="UniProtKB-KW"/>
</dbReference>
<evidence type="ECO:0000259" key="7">
    <source>
        <dbReference type="Pfam" id="PF02108"/>
    </source>
</evidence>
<keyword evidence="4" id="KW-1005">Bacterial flagellum biogenesis</keyword>
<keyword evidence="3" id="KW-0813">Transport</keyword>
<protein>
    <submittedName>
        <fullName evidence="8">Flagellar assembly protein FliH</fullName>
    </submittedName>
</protein>
<keyword evidence="6" id="KW-1006">Bacterial flagellum protein export</keyword>
<reference evidence="8 9" key="2">
    <citation type="submission" date="2020-08" db="EMBL/GenBank/DDBJ databases">
        <authorList>
            <person name="Partida-Martinez L."/>
            <person name="Huntemann M."/>
            <person name="Clum A."/>
            <person name="Wang J."/>
            <person name="Palaniappan K."/>
            <person name="Ritter S."/>
            <person name="Chen I.-M."/>
            <person name="Stamatis D."/>
            <person name="Reddy T."/>
            <person name="O'Malley R."/>
            <person name="Daum C."/>
            <person name="Shapiro N."/>
            <person name="Ivanova N."/>
            <person name="Kyrpides N."/>
            <person name="Woyke T."/>
        </authorList>
    </citation>
    <scope>NUCLEOTIDE SEQUENCE [LARGE SCALE GENOMIC DNA]</scope>
    <source>
        <strain evidence="8 9">RAS26</strain>
    </source>
</reference>
<dbReference type="InterPro" id="IPR018035">
    <property type="entry name" value="Flagellar_FliH/T3SS_HrpE"/>
</dbReference>
<comment type="function">
    <text evidence="1">Needed for flagellar regrowth and assembly.</text>
</comment>
<dbReference type="PANTHER" id="PTHR34982">
    <property type="entry name" value="YOP PROTEINS TRANSLOCATION PROTEIN L"/>
    <property type="match status" value="1"/>
</dbReference>
<dbReference type="InterPro" id="IPR051472">
    <property type="entry name" value="T3SS_Stator/FliH"/>
</dbReference>
<evidence type="ECO:0000256" key="1">
    <source>
        <dbReference type="ARBA" id="ARBA00003041"/>
    </source>
</evidence>
<keyword evidence="8" id="KW-0966">Cell projection</keyword>
<gene>
    <name evidence="8" type="ORF">FHR80_003137</name>
</gene>
<keyword evidence="8" id="KW-0282">Flagellum</keyword>